<dbReference type="RefSeq" id="WP_076350193.1">
    <property type="nucleotide sequence ID" value="NZ_CP019082.1"/>
</dbReference>
<dbReference type="EMBL" id="CP019082">
    <property type="protein sequence ID" value="APW63890.1"/>
    <property type="molecule type" value="Genomic_DNA"/>
</dbReference>
<dbReference type="KEGG" id="pbor:BSF38_05477"/>
<dbReference type="PANTHER" id="PTHR35038">
    <property type="entry name" value="DISSIMILATORY SULFITE REDUCTASE SIRA"/>
    <property type="match status" value="1"/>
</dbReference>
<dbReference type="Pfam" id="PF13447">
    <property type="entry name" value="Multi-haem_cyto"/>
    <property type="match status" value="1"/>
</dbReference>
<organism evidence="3 4">
    <name type="scientific">Paludisphaera borealis</name>
    <dbReference type="NCBI Taxonomy" id="1387353"/>
    <lineage>
        <taxon>Bacteria</taxon>
        <taxon>Pseudomonadati</taxon>
        <taxon>Planctomycetota</taxon>
        <taxon>Planctomycetia</taxon>
        <taxon>Isosphaerales</taxon>
        <taxon>Isosphaeraceae</taxon>
        <taxon>Paludisphaera</taxon>
    </lineage>
</organism>
<gene>
    <name evidence="3" type="primary">hao1</name>
    <name evidence="3" type="ORF">BSF38_05477</name>
</gene>
<feature type="compositionally biased region" description="Basic and acidic residues" evidence="2">
    <location>
        <begin position="413"/>
        <end position="423"/>
    </location>
</feature>
<proteinExistence type="predicted"/>
<feature type="region of interest" description="Disordered" evidence="2">
    <location>
        <begin position="408"/>
        <end position="434"/>
    </location>
</feature>
<accession>A0A1U7CY59</accession>
<keyword evidence="3" id="KW-0560">Oxidoreductase</keyword>
<dbReference type="InterPro" id="IPR051829">
    <property type="entry name" value="Multiheme_Cytochr_ET"/>
</dbReference>
<dbReference type="STRING" id="1387353.BSF38_05477"/>
<dbReference type="EC" id="1.7.2.6" evidence="3"/>
<dbReference type="InterPro" id="IPR036280">
    <property type="entry name" value="Multihaem_cyt_sf"/>
</dbReference>
<protein>
    <submittedName>
        <fullName evidence="3">Hydroxylamine oxidoreductase</fullName>
        <ecNumber evidence="3">1.7.2.6</ecNumber>
    </submittedName>
</protein>
<keyword evidence="4" id="KW-1185">Reference proteome</keyword>
<dbReference type="SUPFAM" id="SSF48695">
    <property type="entry name" value="Multiheme cytochromes"/>
    <property type="match status" value="1"/>
</dbReference>
<keyword evidence="1" id="KW-0732">Signal</keyword>
<dbReference type="Gene3D" id="1.10.780.10">
    <property type="entry name" value="Hydroxylamine Oxidoreductase, Chain A, domain 1"/>
    <property type="match status" value="1"/>
</dbReference>
<sequence>MSFRGLFIAVLISTAMIVSAFMIQSKRPHVEVKRPTADLVKANGKCAECHLHETSAVIHEYEMSRHNEKGVNCLDCHQPTKGQEPLDHKGFTITKKLSSANCQGCHPQQYDEYLKSRHAAPAWASVAGPGDFTAEQIAFSEAIHKGAVDRPAHDLTKIEGVAAVNKGCRACHDVGKPNADGSIGSCTACHARHVASVELARLPETCGQCHMGPDHSQLEIYHESKHGVLFNAQRATMNLKARPEKLSTSDMPVPTCATCHMSGLEGEKFTHDVTQRLSYFLFATVSDRRPKYEEGKKNMQAICLKCHTSPRILQFYSEAEGVVKSTNTLVKEAKTIVDGLHKDGLLTPEPFDEPIEYLYFDLWHYGGRTAKHGAYMGGADFVQWHGYYEIVSKLTELKKGAEELRAKAAAKADAPKAAEEPRKPGGQGDAASAE</sequence>
<dbReference type="Gene3D" id="1.20.850.10">
    <property type="entry name" value="Hydroxylamine Oxidoreductase, Chain A, domain 2"/>
    <property type="match status" value="1"/>
</dbReference>
<dbReference type="Proteomes" id="UP000186309">
    <property type="component" value="Chromosome"/>
</dbReference>
<dbReference type="AlphaFoldDB" id="A0A1U7CY59"/>
<dbReference type="GO" id="GO:0016491">
    <property type="term" value="F:oxidoreductase activity"/>
    <property type="evidence" value="ECO:0007669"/>
    <property type="project" value="UniProtKB-KW"/>
</dbReference>
<evidence type="ECO:0000313" key="4">
    <source>
        <dbReference type="Proteomes" id="UP000186309"/>
    </source>
</evidence>
<evidence type="ECO:0000256" key="2">
    <source>
        <dbReference type="SAM" id="MobiDB-lite"/>
    </source>
</evidence>
<dbReference type="OrthoDB" id="9780421at2"/>
<reference evidence="4" key="1">
    <citation type="submission" date="2016-12" db="EMBL/GenBank/DDBJ databases">
        <title>Comparative genomics of four Isosphaeraceae planctomycetes: a common pool of plasmids and glycoside hydrolase genes.</title>
        <authorList>
            <person name="Ivanova A."/>
        </authorList>
    </citation>
    <scope>NUCLEOTIDE SEQUENCE [LARGE SCALE GENOMIC DNA]</scope>
    <source>
        <strain evidence="4">PX4</strain>
    </source>
</reference>
<name>A0A1U7CY59_9BACT</name>
<evidence type="ECO:0000256" key="1">
    <source>
        <dbReference type="ARBA" id="ARBA00022729"/>
    </source>
</evidence>
<evidence type="ECO:0000313" key="3">
    <source>
        <dbReference type="EMBL" id="APW63890.1"/>
    </source>
</evidence>